<dbReference type="PATRIC" id="fig|1095743.3.peg.1064"/>
<feature type="binding site" evidence="14">
    <location>
        <begin position="225"/>
        <end position="227"/>
    </location>
    <ligand>
        <name>protoporphyrin IX</name>
        <dbReference type="ChEBI" id="CHEBI:57306"/>
    </ligand>
</feature>
<comment type="function">
    <text evidence="15">Involved in the recovery of exogenous heme iron. Extracts iron from heme while preserving the protoporphyrin ring intact.</text>
</comment>
<dbReference type="Pfam" id="PF20628">
    <property type="entry name" value="Dyp_perox_C"/>
    <property type="match status" value="1"/>
</dbReference>
<evidence type="ECO:0000256" key="3">
    <source>
        <dbReference type="ARBA" id="ARBA00022559"/>
    </source>
</evidence>
<keyword evidence="3 15" id="KW-0575">Peroxidase</keyword>
<evidence type="ECO:0000256" key="11">
    <source>
        <dbReference type="ARBA" id="ARBA00033775"/>
    </source>
</evidence>
<evidence type="ECO:0000256" key="15">
    <source>
        <dbReference type="RuleBase" id="RU365017"/>
    </source>
</evidence>
<feature type="domain" description="Dyp-type peroxidase C-terminal" evidence="18">
    <location>
        <begin position="215"/>
        <end position="389"/>
    </location>
</feature>
<dbReference type="InterPro" id="IPR006311">
    <property type="entry name" value="TAT_signal"/>
</dbReference>
<feature type="signal peptide" evidence="15">
    <location>
        <begin position="1"/>
        <end position="30"/>
    </location>
</feature>
<feature type="region of interest" description="Disordered" evidence="16">
    <location>
        <begin position="283"/>
        <end position="302"/>
    </location>
</feature>
<gene>
    <name evidence="19" type="ORF">HMPREF1054_1835</name>
</gene>
<comment type="similarity">
    <text evidence="2">Belongs to the DyP-type peroxidase family. EfeB subfamily.</text>
</comment>
<dbReference type="PANTHER" id="PTHR30521">
    <property type="entry name" value="DEFERROCHELATASE/PEROXIDASE"/>
    <property type="match status" value="1"/>
</dbReference>
<evidence type="ECO:0000256" key="1">
    <source>
        <dbReference type="ARBA" id="ARBA00004196"/>
    </source>
</evidence>
<comment type="subcellular location">
    <subcellularLocation>
        <location evidence="1">Cell envelope</location>
    </subcellularLocation>
    <subcellularLocation>
        <location evidence="15">Periplasm</location>
    </subcellularLocation>
</comment>
<dbReference type="eggNOG" id="COG2837">
    <property type="taxonomic scope" value="Bacteria"/>
</dbReference>
<evidence type="ECO:0000256" key="16">
    <source>
        <dbReference type="SAM" id="MobiDB-lite"/>
    </source>
</evidence>
<dbReference type="GO" id="GO:0042597">
    <property type="term" value="C:periplasmic space"/>
    <property type="evidence" value="ECO:0007669"/>
    <property type="project" value="UniProtKB-SubCell"/>
</dbReference>
<keyword evidence="8 13" id="KW-0408">Iron</keyword>
<comment type="catalytic activity">
    <reaction evidence="12">
        <text>heme b + 2 H(+) = protoporphyrin IX + Fe(2+)</text>
        <dbReference type="Rhea" id="RHEA:22584"/>
        <dbReference type="ChEBI" id="CHEBI:15378"/>
        <dbReference type="ChEBI" id="CHEBI:29033"/>
        <dbReference type="ChEBI" id="CHEBI:57306"/>
        <dbReference type="ChEBI" id="CHEBI:60344"/>
        <dbReference type="EC" id="4.98.1.1"/>
    </reaction>
    <physiologicalReaction direction="left-to-right" evidence="12">
        <dbReference type="Rhea" id="RHEA:22585"/>
    </physiologicalReaction>
</comment>
<dbReference type="Proteomes" id="UP000003345">
    <property type="component" value="Unassembled WGS sequence"/>
</dbReference>
<evidence type="ECO:0000256" key="6">
    <source>
        <dbReference type="ARBA" id="ARBA00022729"/>
    </source>
</evidence>
<name>I2NIS7_9PAST</name>
<evidence type="ECO:0000259" key="18">
    <source>
        <dbReference type="Pfam" id="PF20628"/>
    </source>
</evidence>
<feature type="binding site" evidence="13">
    <location>
        <begin position="225"/>
        <end position="227"/>
    </location>
    <ligand>
        <name>heme b</name>
        <dbReference type="ChEBI" id="CHEBI:60344"/>
    </ligand>
</feature>
<dbReference type="EC" id="1.11.1.-" evidence="15"/>
<dbReference type="Pfam" id="PF04261">
    <property type="entry name" value="Dyp_perox_N"/>
    <property type="match status" value="1"/>
</dbReference>
<evidence type="ECO:0000256" key="14">
    <source>
        <dbReference type="PIRSR" id="PIRSR606313-2"/>
    </source>
</evidence>
<feature type="compositionally biased region" description="Basic and acidic residues" evidence="16">
    <location>
        <begin position="287"/>
        <end position="302"/>
    </location>
</feature>
<keyword evidence="7 15" id="KW-0560">Oxidoreductase</keyword>
<evidence type="ECO:0000256" key="2">
    <source>
        <dbReference type="ARBA" id="ARBA00005365"/>
    </source>
</evidence>
<dbReference type="GO" id="GO:0046872">
    <property type="term" value="F:metal ion binding"/>
    <property type="evidence" value="ECO:0007669"/>
    <property type="project" value="UniProtKB-KW"/>
</dbReference>
<proteinExistence type="inferred from homology"/>
<comment type="cofactor">
    <cofactor evidence="13 15">
        <name>heme b</name>
        <dbReference type="ChEBI" id="CHEBI:60344"/>
    </cofactor>
    <text evidence="13 15">Binds 1 heme b (iron(II)-protoporphyrin IX) group non-covalently per subunit.</text>
</comment>
<evidence type="ECO:0000313" key="19">
    <source>
        <dbReference type="EMBL" id="EIG25738.1"/>
    </source>
</evidence>
<evidence type="ECO:0000256" key="9">
    <source>
        <dbReference type="ARBA" id="ARBA00023239"/>
    </source>
</evidence>
<evidence type="ECO:0000256" key="8">
    <source>
        <dbReference type="ARBA" id="ARBA00023004"/>
    </source>
</evidence>
<dbReference type="GO" id="GO:0004601">
    <property type="term" value="F:peroxidase activity"/>
    <property type="evidence" value="ECO:0007669"/>
    <property type="project" value="UniProtKB-KW"/>
</dbReference>
<dbReference type="AlphaFoldDB" id="I2NIS7"/>
<evidence type="ECO:0000256" key="4">
    <source>
        <dbReference type="ARBA" id="ARBA00022617"/>
    </source>
</evidence>
<dbReference type="NCBIfam" id="TIGR01413">
    <property type="entry name" value="Dyp_perox_fam"/>
    <property type="match status" value="1"/>
</dbReference>
<organism evidence="19 20">
    <name type="scientific">Haemophilus paraphrohaemolyticus HK411</name>
    <dbReference type="NCBI Taxonomy" id="1095743"/>
    <lineage>
        <taxon>Bacteria</taxon>
        <taxon>Pseudomonadati</taxon>
        <taxon>Pseudomonadota</taxon>
        <taxon>Gammaproteobacteria</taxon>
        <taxon>Pasteurellales</taxon>
        <taxon>Pasteurellaceae</taxon>
        <taxon>Haemophilus</taxon>
    </lineage>
</organism>
<dbReference type="PANTHER" id="PTHR30521:SF4">
    <property type="entry name" value="DEFERROCHELATASE"/>
    <property type="match status" value="1"/>
</dbReference>
<dbReference type="RefSeq" id="WP_005708917.1">
    <property type="nucleotide sequence ID" value="NZ_AJMU01000050.1"/>
</dbReference>
<dbReference type="GO" id="GO:0004325">
    <property type="term" value="F:ferrochelatase activity"/>
    <property type="evidence" value="ECO:0007669"/>
    <property type="project" value="UniProtKB-EC"/>
</dbReference>
<comment type="subunit">
    <text evidence="15">Homodimer. Part of a ferrous iron transporter composed of EfeU, EfeO and EfeB.</text>
</comment>
<dbReference type="PROSITE" id="PS51404">
    <property type="entry name" value="DYP_PEROXIDASE"/>
    <property type="match status" value="1"/>
</dbReference>
<protein>
    <recommendedName>
        <fullName evidence="10 15">Deferrochelatase</fullName>
        <ecNumber evidence="15">1.11.1.-</ecNumber>
    </recommendedName>
    <alternativeName>
        <fullName evidence="11 15">Peroxidase EfeB</fullName>
    </alternativeName>
</protein>
<dbReference type="NCBIfam" id="TIGR01409">
    <property type="entry name" value="TAT_signal_seq"/>
    <property type="match status" value="1"/>
</dbReference>
<evidence type="ECO:0000256" key="7">
    <source>
        <dbReference type="ARBA" id="ARBA00023002"/>
    </source>
</evidence>
<feature type="binding site" evidence="13">
    <location>
        <position position="313"/>
    </location>
    <ligand>
        <name>heme b</name>
        <dbReference type="ChEBI" id="CHEBI:60344"/>
    </ligand>
</feature>
<comment type="caution">
    <text evidence="19">The sequence shown here is derived from an EMBL/GenBank/DDBJ whole genome shotgun (WGS) entry which is preliminary data.</text>
</comment>
<keyword evidence="15" id="KW-0574">Periplasm</keyword>
<dbReference type="EMBL" id="AJMU01000050">
    <property type="protein sequence ID" value="EIG25738.1"/>
    <property type="molecule type" value="Genomic_DNA"/>
</dbReference>
<evidence type="ECO:0000313" key="20">
    <source>
        <dbReference type="Proteomes" id="UP000003345"/>
    </source>
</evidence>
<evidence type="ECO:0000256" key="10">
    <source>
        <dbReference type="ARBA" id="ARBA00033771"/>
    </source>
</evidence>
<dbReference type="GO" id="GO:0033212">
    <property type="term" value="P:iron import into cell"/>
    <property type="evidence" value="ECO:0007669"/>
    <property type="project" value="InterPro"/>
</dbReference>
<evidence type="ECO:0000256" key="13">
    <source>
        <dbReference type="PIRSR" id="PIRSR606313-1"/>
    </source>
</evidence>
<feature type="binding site" evidence="13">
    <location>
        <position position="326"/>
    </location>
    <ligand>
        <name>heme b</name>
        <dbReference type="ChEBI" id="CHEBI:60344"/>
    </ligand>
</feature>
<evidence type="ECO:0000256" key="12">
    <source>
        <dbReference type="ARBA" id="ARBA00048856"/>
    </source>
</evidence>
<feature type="binding site" evidence="14">
    <location>
        <position position="278"/>
    </location>
    <ligand>
        <name>protoporphyrin IX</name>
        <dbReference type="ChEBI" id="CHEBI:57306"/>
    </ligand>
</feature>
<evidence type="ECO:0000259" key="17">
    <source>
        <dbReference type="Pfam" id="PF04261"/>
    </source>
</evidence>
<evidence type="ECO:0000256" key="5">
    <source>
        <dbReference type="ARBA" id="ARBA00022723"/>
    </source>
</evidence>
<dbReference type="GO" id="GO:0005829">
    <property type="term" value="C:cytosol"/>
    <property type="evidence" value="ECO:0007669"/>
    <property type="project" value="TreeGrafter"/>
</dbReference>
<keyword evidence="6 15" id="KW-0732">Signal</keyword>
<dbReference type="InterPro" id="IPR006313">
    <property type="entry name" value="EfeB/EfeN"/>
</dbReference>
<dbReference type="InterPro" id="IPR006314">
    <property type="entry name" value="Dyp_peroxidase"/>
</dbReference>
<dbReference type="InterPro" id="IPR048327">
    <property type="entry name" value="Dyp_perox_N"/>
</dbReference>
<dbReference type="InterPro" id="IPR019546">
    <property type="entry name" value="TAT_signal_bac_arc"/>
</dbReference>
<dbReference type="PROSITE" id="PS51318">
    <property type="entry name" value="TAT"/>
    <property type="match status" value="1"/>
</dbReference>
<feature type="domain" description="Dyp-type peroxidase N-terminal" evidence="17">
    <location>
        <begin position="56"/>
        <end position="208"/>
    </location>
</feature>
<keyword evidence="4 13" id="KW-0349">Heme</keyword>
<keyword evidence="9" id="KW-0456">Lyase</keyword>
<sequence>MSGSSRNCRRDFLKQATILSASLAVGTAYAEQSKSATQTKPSISTKNQYPFYGQHQEGITTPAQKHIYFMVVDLHTTDLETIKDMFKTWTEYSANLTEGKPVQPYGKNGYVPPKDTGEAASLNASNLTLTFGVSPSFFEKLNIAHLKPKELQDLPHFPRDQMRPEYTGGDICIQSCADDPQVAFHAVHNLVRVARTNITMKWSQSGFNSFEHNDTPRNLMGFKDGTANAQGKKLDEQVWYEGDGWLKGGSYLVARRIQIHLETWDRTSLNEQQNTFGRYRPSGAAYGEKHEHDPVDINKKDEKGNPVMPESSHVFLAKKAIVPILRRSFSYASGVDPKTGQFDAGLLFISFQKDPEHFIKIQKMFGNDDKLNEYITHIGSGLFACFAGVKDQNDYLGKALFDAI</sequence>
<dbReference type="InterPro" id="IPR011008">
    <property type="entry name" value="Dimeric_a/b-barrel"/>
</dbReference>
<dbReference type="GO" id="GO:0030313">
    <property type="term" value="C:cell envelope"/>
    <property type="evidence" value="ECO:0007669"/>
    <property type="project" value="UniProtKB-SubCell"/>
</dbReference>
<accession>I2NIS7</accession>
<dbReference type="InterPro" id="IPR048328">
    <property type="entry name" value="Dyp_perox_C"/>
</dbReference>
<dbReference type="OrthoDB" id="9781066at2"/>
<dbReference type="NCBIfam" id="TIGR01412">
    <property type="entry name" value="tat_substr_1"/>
    <property type="match status" value="1"/>
</dbReference>
<reference evidence="19 20" key="1">
    <citation type="submission" date="2012-04" db="EMBL/GenBank/DDBJ databases">
        <authorList>
            <person name="Harkins D.M."/>
            <person name="Madupu R."/>
            <person name="Durkin A.S."/>
            <person name="Torralba M."/>
            <person name="Methe B."/>
            <person name="Sutton G.G."/>
            <person name="Nelson K.E."/>
        </authorList>
    </citation>
    <scope>NUCLEOTIDE SEQUENCE [LARGE SCALE GENOMIC DNA]</scope>
    <source>
        <strain evidence="19 20">HK411</strain>
    </source>
</reference>
<dbReference type="GO" id="GO:0020037">
    <property type="term" value="F:heme binding"/>
    <property type="evidence" value="ECO:0007669"/>
    <property type="project" value="InterPro"/>
</dbReference>
<dbReference type="SUPFAM" id="SSF54909">
    <property type="entry name" value="Dimeric alpha+beta barrel"/>
    <property type="match status" value="1"/>
</dbReference>
<feature type="chain" id="PRO_5014488208" description="Deferrochelatase" evidence="15">
    <location>
        <begin position="31"/>
        <end position="404"/>
    </location>
</feature>
<keyword evidence="5 13" id="KW-0479">Metal-binding</keyword>